<feature type="compositionally biased region" description="Polar residues" evidence="1">
    <location>
        <begin position="153"/>
        <end position="178"/>
    </location>
</feature>
<evidence type="ECO:0000313" key="3">
    <source>
        <dbReference type="Proteomes" id="UP000284842"/>
    </source>
</evidence>
<protein>
    <submittedName>
        <fullName evidence="2">Uncharacterized protein</fullName>
    </submittedName>
</protein>
<dbReference type="STRING" id="181874.A0A409YK14"/>
<accession>A0A409YK14</accession>
<feature type="compositionally biased region" description="Polar residues" evidence="1">
    <location>
        <begin position="35"/>
        <end position="51"/>
    </location>
</feature>
<feature type="compositionally biased region" description="Pro residues" evidence="1">
    <location>
        <begin position="52"/>
        <end position="68"/>
    </location>
</feature>
<name>A0A409YK14_9AGAR</name>
<feature type="compositionally biased region" description="Basic and acidic residues" evidence="1">
    <location>
        <begin position="129"/>
        <end position="146"/>
    </location>
</feature>
<evidence type="ECO:0000256" key="1">
    <source>
        <dbReference type="SAM" id="MobiDB-lite"/>
    </source>
</evidence>
<feature type="compositionally biased region" description="Pro residues" evidence="1">
    <location>
        <begin position="106"/>
        <end position="116"/>
    </location>
</feature>
<proteinExistence type="predicted"/>
<dbReference type="EMBL" id="NHTK01001072">
    <property type="protein sequence ID" value="PPR03345.1"/>
    <property type="molecule type" value="Genomic_DNA"/>
</dbReference>
<dbReference type="InParanoid" id="A0A409YK14"/>
<dbReference type="Proteomes" id="UP000284842">
    <property type="component" value="Unassembled WGS sequence"/>
</dbReference>
<keyword evidence="3" id="KW-1185">Reference proteome</keyword>
<feature type="region of interest" description="Disordered" evidence="1">
    <location>
        <begin position="33"/>
        <end position="178"/>
    </location>
</feature>
<gene>
    <name evidence="2" type="ORF">CVT24_012584</name>
</gene>
<comment type="caution">
    <text evidence="2">The sequence shown here is derived from an EMBL/GenBank/DDBJ whole genome shotgun (WGS) entry which is preliminary data.</text>
</comment>
<organism evidence="2 3">
    <name type="scientific">Panaeolus cyanescens</name>
    <dbReference type="NCBI Taxonomy" id="181874"/>
    <lineage>
        <taxon>Eukaryota</taxon>
        <taxon>Fungi</taxon>
        <taxon>Dikarya</taxon>
        <taxon>Basidiomycota</taxon>
        <taxon>Agaricomycotina</taxon>
        <taxon>Agaricomycetes</taxon>
        <taxon>Agaricomycetidae</taxon>
        <taxon>Agaricales</taxon>
        <taxon>Agaricineae</taxon>
        <taxon>Galeropsidaceae</taxon>
        <taxon>Panaeolus</taxon>
    </lineage>
</organism>
<dbReference type="OrthoDB" id="2683861at2759"/>
<evidence type="ECO:0000313" key="2">
    <source>
        <dbReference type="EMBL" id="PPR03345.1"/>
    </source>
</evidence>
<reference evidence="2 3" key="1">
    <citation type="journal article" date="2018" name="Evol. Lett.">
        <title>Horizontal gene cluster transfer increased hallucinogenic mushroom diversity.</title>
        <authorList>
            <person name="Reynolds H.T."/>
            <person name="Vijayakumar V."/>
            <person name="Gluck-Thaler E."/>
            <person name="Korotkin H.B."/>
            <person name="Matheny P.B."/>
            <person name="Slot J.C."/>
        </authorList>
    </citation>
    <scope>NUCLEOTIDE SEQUENCE [LARGE SCALE GENOMIC DNA]</scope>
    <source>
        <strain evidence="2 3">2629</strain>
    </source>
</reference>
<sequence length="346" mass="38123">MDWGRSEHDRIPERVYPLFADFLRKCYTVKECHSRSLNSDISGTTLGGSSSAPPPPPHDPVPPQPHPHVPQLQTNQGLSAEGAPSMPENLDLSSTRQRSHNRSASPPQPNSLPLPPTLTLGRKRPNRSRSGDVIDGGRSKRVKVTEGEGGLLQTRSTQRTAVGSTSTPAAQPSATDSSDVGTVWFEEALLLFAEGGSAFGENGKGNLGPLWLDCVDAYASFQRKSGFGQDKRLPTKGRPDVVKEWVGVGRTRSKNWRPRFLEPEKFEKVFDTWWTGLQPEWRVEGGKVVTKKVIGDWGCLVYPGPNGLLSVMGCLFFWGLEAYGKKARWKKWELAVIDCTTALQHL</sequence>
<dbReference type="AlphaFoldDB" id="A0A409YK14"/>